<feature type="domain" description="Rv2525c-like glycoside hydrolase-like" evidence="2">
    <location>
        <begin position="156"/>
        <end position="363"/>
    </location>
</feature>
<proteinExistence type="predicted"/>
<feature type="region of interest" description="Disordered" evidence="1">
    <location>
        <begin position="33"/>
        <end position="133"/>
    </location>
</feature>
<dbReference type="Proteomes" id="UP001153328">
    <property type="component" value="Unassembled WGS sequence"/>
</dbReference>
<gene>
    <name evidence="3" type="ORF">SBRY_40922</name>
</gene>
<sequence length="371" mass="36479">MSKRRLPKPAWHRYVGIAAAVVVIGAGAAVAAEAGSGSGSGSGSGGPAAAGATASQGADSAGVLPAGASPAASASGTARPSGSASPSARASASASGTATASASATPSAQGAAKTTAPPAGTATPATVAGPPHPASARVFTGLAFDTCTAPSASKMSAWKASSPYGGAAVYIGGRNRGCSQPNLTSSWVSSTSAAGWKLIPIYVGAQPPCQTSGSPERITAADAASLGASDGADAVAKAKALGMRGGSAVYLDMEAFDASDSACVTSVLTYVQAWDKALHTRGYWAGFYGFSSSSAAVVAKAKPTTPDMPDVLWYARYDGNDSTTAGFPFSSGLWTGHRRGHQYQVNSKESYGGATITVDRDAWDAPVAVTG</sequence>
<name>A0A9W4H3X9_9ACTN</name>
<reference evidence="3" key="1">
    <citation type="submission" date="2021-06" db="EMBL/GenBank/DDBJ databases">
        <authorList>
            <person name="Arsene-Ploetze F."/>
        </authorList>
    </citation>
    <scope>NUCLEOTIDE SEQUENCE</scope>
    <source>
        <strain evidence="3">SBRY1</strain>
    </source>
</reference>
<feature type="compositionally biased region" description="Gly residues" evidence="1">
    <location>
        <begin position="36"/>
        <end position="48"/>
    </location>
</feature>
<dbReference type="SUPFAM" id="SSF51445">
    <property type="entry name" value="(Trans)glycosidases"/>
    <property type="match status" value="1"/>
</dbReference>
<dbReference type="EMBL" id="CAJVAX010000018">
    <property type="protein sequence ID" value="CAG7648404.1"/>
    <property type="molecule type" value="Genomic_DNA"/>
</dbReference>
<accession>A0A9W4H3X9</accession>
<evidence type="ECO:0000313" key="4">
    <source>
        <dbReference type="Proteomes" id="UP001153328"/>
    </source>
</evidence>
<dbReference type="InterPro" id="IPR015020">
    <property type="entry name" value="Rv2525c-like_Glyco_Hydro-like"/>
</dbReference>
<dbReference type="Gene3D" id="3.20.20.80">
    <property type="entry name" value="Glycosidases"/>
    <property type="match status" value="1"/>
</dbReference>
<keyword evidence="4" id="KW-1185">Reference proteome</keyword>
<dbReference type="Pfam" id="PF08924">
    <property type="entry name" value="Rv2525c_GlyHyd-like"/>
    <property type="match status" value="1"/>
</dbReference>
<comment type="caution">
    <text evidence="3">The sequence shown here is derived from an EMBL/GenBank/DDBJ whole genome shotgun (WGS) entry which is preliminary data.</text>
</comment>
<evidence type="ECO:0000256" key="1">
    <source>
        <dbReference type="SAM" id="MobiDB-lite"/>
    </source>
</evidence>
<organism evidence="3 4">
    <name type="scientific">Actinacidiphila bryophytorum</name>
    <dbReference type="NCBI Taxonomy" id="1436133"/>
    <lineage>
        <taxon>Bacteria</taxon>
        <taxon>Bacillati</taxon>
        <taxon>Actinomycetota</taxon>
        <taxon>Actinomycetes</taxon>
        <taxon>Kitasatosporales</taxon>
        <taxon>Streptomycetaceae</taxon>
        <taxon>Actinacidiphila</taxon>
    </lineage>
</organism>
<dbReference type="AlphaFoldDB" id="A0A9W4H3X9"/>
<dbReference type="CDD" id="cd06418">
    <property type="entry name" value="GH25_BacA-like"/>
    <property type="match status" value="1"/>
</dbReference>
<protein>
    <recommendedName>
        <fullName evidence="2">Rv2525c-like glycoside hydrolase-like domain-containing protein</fullName>
    </recommendedName>
</protein>
<dbReference type="InterPro" id="IPR017853">
    <property type="entry name" value="GH"/>
</dbReference>
<evidence type="ECO:0000313" key="3">
    <source>
        <dbReference type="EMBL" id="CAG7648404.1"/>
    </source>
</evidence>
<feature type="compositionally biased region" description="Low complexity" evidence="1">
    <location>
        <begin position="49"/>
        <end position="129"/>
    </location>
</feature>
<evidence type="ECO:0000259" key="2">
    <source>
        <dbReference type="Pfam" id="PF08924"/>
    </source>
</evidence>